<keyword evidence="1" id="KW-1133">Transmembrane helix</keyword>
<sequence>MAVTNVFYHVLHTLENEGYLDLSSTTHIFACHYVFLPHLQNNLDNFCEGWDNHPIRTEQNLTPNQLWDVGQMQNPIADPGNAEEYLVPVIDWEVDISHQDNGHTGVTVPILQSPLNPEQMEQLRSAIDSMGPSDSLGMDIYINTVQFVESLTEMVNGWWLPNMWTNCRVLQRISNCLIVFAFEMRMLVQQWFSIPVLGTPCSAHFVCLSFMAVVYLLCTFCLMS</sequence>
<dbReference type="KEGG" id="ccar:109089098"/>
<evidence type="ECO:0000256" key="1">
    <source>
        <dbReference type="SAM" id="Phobius"/>
    </source>
</evidence>
<dbReference type="Pfam" id="PF24764">
    <property type="entry name" value="rva_4"/>
    <property type="match status" value="1"/>
</dbReference>
<keyword evidence="1" id="KW-0812">Transmembrane</keyword>
<dbReference type="PANTHER" id="PTHR46791:SF11">
    <property type="entry name" value="INTEGRASE CATALYTIC DOMAIN-CONTAINING PROTEIN"/>
    <property type="match status" value="1"/>
</dbReference>
<evidence type="ECO:0000259" key="2">
    <source>
        <dbReference type="Pfam" id="PF24764"/>
    </source>
</evidence>
<feature type="domain" description="Integrase core" evidence="2">
    <location>
        <begin position="2"/>
        <end position="74"/>
    </location>
</feature>
<reference evidence="3" key="1">
    <citation type="submission" date="2025-08" db="UniProtKB">
        <authorList>
            <consortium name="RefSeq"/>
        </authorList>
    </citation>
    <scope>IDENTIFICATION</scope>
    <source>
        <tissue evidence="3">Muscle</tissue>
    </source>
</reference>
<gene>
    <name evidence="3" type="primary">LOC109089098</name>
</gene>
<organism evidence="3">
    <name type="scientific">Cyprinus carpio</name>
    <name type="common">Common carp</name>
    <dbReference type="NCBI Taxonomy" id="7962"/>
    <lineage>
        <taxon>Eukaryota</taxon>
        <taxon>Metazoa</taxon>
        <taxon>Chordata</taxon>
        <taxon>Craniata</taxon>
        <taxon>Vertebrata</taxon>
        <taxon>Euteleostomi</taxon>
        <taxon>Actinopterygii</taxon>
        <taxon>Neopterygii</taxon>
        <taxon>Teleostei</taxon>
        <taxon>Ostariophysi</taxon>
        <taxon>Cypriniformes</taxon>
        <taxon>Cyprinidae</taxon>
        <taxon>Cyprininae</taxon>
        <taxon>Cyprinus</taxon>
    </lineage>
</organism>
<dbReference type="OrthoDB" id="2686689at2759"/>
<protein>
    <submittedName>
        <fullName evidence="3">Uncharacterized protein LOC109089098</fullName>
    </submittedName>
</protein>
<dbReference type="PANTHER" id="PTHR46791">
    <property type="entry name" value="EXPRESSED PROTEIN"/>
    <property type="match status" value="1"/>
</dbReference>
<proteinExistence type="predicted"/>
<evidence type="ECO:0000313" key="3">
    <source>
        <dbReference type="RefSeq" id="XP_018958778.2"/>
    </source>
</evidence>
<dbReference type="AlphaFoldDB" id="A0A9Q9VBA3"/>
<dbReference type="InterPro" id="IPR058913">
    <property type="entry name" value="Integrase_dom_put"/>
</dbReference>
<keyword evidence="1" id="KW-0472">Membrane</keyword>
<dbReference type="GeneID" id="109089098"/>
<feature type="transmembrane region" description="Helical" evidence="1">
    <location>
        <begin position="203"/>
        <end position="223"/>
    </location>
</feature>
<accession>A0A9Q9VBA3</accession>
<name>A0A9Q9VBA3_CYPCA</name>
<dbReference type="RefSeq" id="XP_018958778.2">
    <property type="nucleotide sequence ID" value="XM_019103233.2"/>
</dbReference>
<dbReference type="Proteomes" id="UP001155660">
    <property type="component" value="Chromosome B3"/>
</dbReference>